<organism evidence="2 3">
    <name type="scientific">Sphingomonas longa</name>
    <dbReference type="NCBI Taxonomy" id="2778730"/>
    <lineage>
        <taxon>Bacteria</taxon>
        <taxon>Pseudomonadati</taxon>
        <taxon>Pseudomonadota</taxon>
        <taxon>Alphaproteobacteria</taxon>
        <taxon>Sphingomonadales</taxon>
        <taxon>Sphingomonadaceae</taxon>
        <taxon>Sphingomonas</taxon>
    </lineage>
</organism>
<feature type="domain" description="GAF" evidence="1">
    <location>
        <begin position="23"/>
        <end position="166"/>
    </location>
</feature>
<dbReference type="SUPFAM" id="SSF55781">
    <property type="entry name" value="GAF domain-like"/>
    <property type="match status" value="1"/>
</dbReference>
<dbReference type="InterPro" id="IPR029016">
    <property type="entry name" value="GAF-like_dom_sf"/>
</dbReference>
<proteinExistence type="predicted"/>
<comment type="caution">
    <text evidence="2">The sequence shown here is derived from an EMBL/GenBank/DDBJ whole genome shotgun (WGS) entry which is preliminary data.</text>
</comment>
<evidence type="ECO:0000259" key="1">
    <source>
        <dbReference type="SMART" id="SM00065"/>
    </source>
</evidence>
<evidence type="ECO:0000313" key="3">
    <source>
        <dbReference type="Proteomes" id="UP000763641"/>
    </source>
</evidence>
<dbReference type="Gene3D" id="3.30.450.40">
    <property type="match status" value="1"/>
</dbReference>
<accession>A0ABS2D7U8</accession>
<dbReference type="SMART" id="SM00065">
    <property type="entry name" value="GAF"/>
    <property type="match status" value="1"/>
</dbReference>
<dbReference type="PANTHER" id="PTHR43102:SF2">
    <property type="entry name" value="GAF DOMAIN-CONTAINING PROTEIN"/>
    <property type="match status" value="1"/>
</dbReference>
<evidence type="ECO:0000313" key="2">
    <source>
        <dbReference type="EMBL" id="MBM6576996.1"/>
    </source>
</evidence>
<sequence length="218" mass="23526">MLDAQSEAARLATLKEYGLLDTPAERAFDVIVQEAASVTNAPIAMISLVDEDRQWFKAAIGVEHREDPIDESICAHAIRSDELFTVADARADTRFRDIPAVARDGGIRFYAGAPLRMRNGARLGTLCVIDIAPRDDLDPEERAALEMLARRTVAAFELRRDIGDAAGLDGGDAQDWLEESADLLARAAVALDRAGASAPAAHLEHVIAMVDALRVPKG</sequence>
<gene>
    <name evidence="2" type="ORF">ILT43_11470</name>
</gene>
<name>A0ABS2D7U8_9SPHN</name>
<dbReference type="InterPro" id="IPR003018">
    <property type="entry name" value="GAF"/>
</dbReference>
<dbReference type="EMBL" id="JAFEMC010000003">
    <property type="protein sequence ID" value="MBM6576996.1"/>
    <property type="molecule type" value="Genomic_DNA"/>
</dbReference>
<dbReference type="Proteomes" id="UP000763641">
    <property type="component" value="Unassembled WGS sequence"/>
</dbReference>
<reference evidence="2 3" key="1">
    <citation type="submission" date="2020-12" db="EMBL/GenBank/DDBJ databases">
        <title>Sphingomonas sp.</title>
        <authorList>
            <person name="Kim M.K."/>
        </authorList>
    </citation>
    <scope>NUCLEOTIDE SEQUENCE [LARGE SCALE GENOMIC DNA]</scope>
    <source>
        <strain evidence="2 3">BT552</strain>
    </source>
</reference>
<dbReference type="RefSeq" id="WP_204199099.1">
    <property type="nucleotide sequence ID" value="NZ_JAFEMC010000003.1"/>
</dbReference>
<dbReference type="PANTHER" id="PTHR43102">
    <property type="entry name" value="SLR1143 PROTEIN"/>
    <property type="match status" value="1"/>
</dbReference>
<protein>
    <submittedName>
        <fullName evidence="2">GAF domain-containing protein</fullName>
    </submittedName>
</protein>
<keyword evidence="3" id="KW-1185">Reference proteome</keyword>
<dbReference type="Pfam" id="PF01590">
    <property type="entry name" value="GAF"/>
    <property type="match status" value="1"/>
</dbReference>